<dbReference type="SMART" id="SM00867">
    <property type="entry name" value="YceI"/>
    <property type="match status" value="1"/>
</dbReference>
<dbReference type="PANTHER" id="PTHR34406:SF1">
    <property type="entry name" value="PROTEIN YCEI"/>
    <property type="match status" value="1"/>
</dbReference>
<reference evidence="3" key="1">
    <citation type="submission" date="2008-01" db="EMBL/GenBank/DDBJ databases">
        <title>Complete sequence of Shewanella halifaxensis HAW-EB4.</title>
        <authorList>
            <consortium name="US DOE Joint Genome Institute"/>
            <person name="Copeland A."/>
            <person name="Lucas S."/>
            <person name="Lapidus A."/>
            <person name="Glavina del Rio T."/>
            <person name="Dalin E."/>
            <person name="Tice H."/>
            <person name="Bruce D."/>
            <person name="Goodwin L."/>
            <person name="Pitluck S."/>
            <person name="Sims D."/>
            <person name="Brettin T."/>
            <person name="Detter J.C."/>
            <person name="Han C."/>
            <person name="Kuske C.R."/>
            <person name="Schmutz J."/>
            <person name="Larimer F."/>
            <person name="Land M."/>
            <person name="Hauser L."/>
            <person name="Kyrpides N."/>
            <person name="Kim E."/>
            <person name="Zhao J.-S."/>
            <person name="Richardson P."/>
        </authorList>
    </citation>
    <scope>NUCLEOTIDE SEQUENCE [LARGE SCALE GENOMIC DNA]</scope>
    <source>
        <strain evidence="3">HAW-EB4</strain>
    </source>
</reference>
<dbReference type="InterPro" id="IPR036761">
    <property type="entry name" value="TTHA0802/YceI-like_sf"/>
</dbReference>
<keyword evidence="4" id="KW-1185">Reference proteome</keyword>
<dbReference type="STRING" id="458817.Shal_1807"/>
<dbReference type="Pfam" id="PF04264">
    <property type="entry name" value="YceI"/>
    <property type="match status" value="1"/>
</dbReference>
<dbReference type="RefSeq" id="WP_012276905.1">
    <property type="nucleotide sequence ID" value="NC_010334.1"/>
</dbReference>
<dbReference type="KEGG" id="shl:Shal_1807"/>
<dbReference type="SUPFAM" id="SSF101874">
    <property type="entry name" value="YceI-like"/>
    <property type="match status" value="1"/>
</dbReference>
<keyword evidence="1" id="KW-0732">Signal</keyword>
<gene>
    <name evidence="3" type="ordered locus">Shal_1807</name>
</gene>
<organism evidence="3 4">
    <name type="scientific">Shewanella halifaxensis (strain HAW-EB4)</name>
    <dbReference type="NCBI Taxonomy" id="458817"/>
    <lineage>
        <taxon>Bacteria</taxon>
        <taxon>Pseudomonadati</taxon>
        <taxon>Pseudomonadota</taxon>
        <taxon>Gammaproteobacteria</taxon>
        <taxon>Alteromonadales</taxon>
        <taxon>Shewanellaceae</taxon>
        <taxon>Shewanella</taxon>
    </lineage>
</organism>
<name>B0TQX7_SHEHH</name>
<dbReference type="EMBL" id="CP000931">
    <property type="protein sequence ID" value="ABZ76372.1"/>
    <property type="molecule type" value="Genomic_DNA"/>
</dbReference>
<proteinExistence type="predicted"/>
<sequence length="195" mass="20919">MKSIIMGILLLPLSLMVSAGTWTVENDSSEVNFISVKKGDIAEVHHFNSIAGTLTDKGKFDFSIALASVATNIDIRNERMESLLFEVDKYPKLILKAHVDPKILNSLAVGSVKVATIDAEVSLHGKKQKMAFTVSIAKLSDSHILVASVAPIIVMAGSFGLSAGVDKLREIAGLSAISKAVPVSFMLNLKQQSKR</sequence>
<protein>
    <submittedName>
        <fullName evidence="3">YceI family protein</fullName>
    </submittedName>
</protein>
<dbReference type="PIRSF" id="PIRSF029811">
    <property type="entry name" value="UCP029811"/>
    <property type="match status" value="1"/>
</dbReference>
<evidence type="ECO:0000313" key="3">
    <source>
        <dbReference type="EMBL" id="ABZ76372.1"/>
    </source>
</evidence>
<evidence type="ECO:0000256" key="1">
    <source>
        <dbReference type="SAM" id="SignalP"/>
    </source>
</evidence>
<dbReference type="InterPro" id="IPR007372">
    <property type="entry name" value="Lipid/polyisoprenoid-bd_YceI"/>
</dbReference>
<dbReference type="Proteomes" id="UP000001317">
    <property type="component" value="Chromosome"/>
</dbReference>
<evidence type="ECO:0000313" key="4">
    <source>
        <dbReference type="Proteomes" id="UP000001317"/>
    </source>
</evidence>
<feature type="domain" description="Lipid/polyisoprenoid-binding YceI-like" evidence="2">
    <location>
        <begin position="21"/>
        <end position="190"/>
    </location>
</feature>
<dbReference type="eggNOG" id="COG2353">
    <property type="taxonomic scope" value="Bacteria"/>
</dbReference>
<dbReference type="HOGENOM" id="CLU_102556_0_0_6"/>
<dbReference type="OrthoDB" id="9793816at2"/>
<feature type="signal peptide" evidence="1">
    <location>
        <begin position="1"/>
        <end position="19"/>
    </location>
</feature>
<feature type="chain" id="PRO_5002755968" evidence="1">
    <location>
        <begin position="20"/>
        <end position="195"/>
    </location>
</feature>
<dbReference type="Gene3D" id="2.40.128.110">
    <property type="entry name" value="Lipid/polyisoprenoid-binding, YceI-like"/>
    <property type="match status" value="1"/>
</dbReference>
<dbReference type="AlphaFoldDB" id="B0TQX7"/>
<accession>B0TQX7</accession>
<dbReference type="InterPro" id="IPR027016">
    <property type="entry name" value="UCP029811"/>
</dbReference>
<evidence type="ECO:0000259" key="2">
    <source>
        <dbReference type="SMART" id="SM00867"/>
    </source>
</evidence>
<dbReference type="PANTHER" id="PTHR34406">
    <property type="entry name" value="PROTEIN YCEI"/>
    <property type="match status" value="1"/>
</dbReference>